<feature type="region of interest" description="Disordered" evidence="1">
    <location>
        <begin position="1111"/>
        <end position="1139"/>
    </location>
</feature>
<accession>A0A9Q3CUA3</accession>
<feature type="region of interest" description="Disordered" evidence="1">
    <location>
        <begin position="1404"/>
        <end position="1594"/>
    </location>
</feature>
<reference evidence="3" key="1">
    <citation type="submission" date="2021-03" db="EMBL/GenBank/DDBJ databases">
        <title>Draft genome sequence of rust myrtle Austropuccinia psidii MF-1, a brazilian biotype.</title>
        <authorList>
            <person name="Quecine M.C."/>
            <person name="Pachon D.M.R."/>
            <person name="Bonatelli M.L."/>
            <person name="Correr F.H."/>
            <person name="Franceschini L.M."/>
            <person name="Leite T.F."/>
            <person name="Margarido G.R.A."/>
            <person name="Almeida C.A."/>
            <person name="Ferrarezi J.A."/>
            <person name="Labate C.A."/>
        </authorList>
    </citation>
    <scope>NUCLEOTIDE SEQUENCE</scope>
    <source>
        <strain evidence="3">MF-1</strain>
    </source>
</reference>
<feature type="compositionally biased region" description="Basic and acidic residues" evidence="1">
    <location>
        <begin position="137"/>
        <end position="151"/>
    </location>
</feature>
<feature type="compositionally biased region" description="Basic residues" evidence="1">
    <location>
        <begin position="1451"/>
        <end position="1465"/>
    </location>
</feature>
<feature type="domain" description="SCD" evidence="2">
    <location>
        <begin position="390"/>
        <end position="475"/>
    </location>
</feature>
<keyword evidence="4" id="KW-1185">Reference proteome</keyword>
<feature type="region of interest" description="Disordered" evidence="1">
    <location>
        <begin position="676"/>
        <end position="712"/>
    </location>
</feature>
<feature type="compositionally biased region" description="Basic residues" evidence="1">
    <location>
        <begin position="60"/>
        <end position="74"/>
    </location>
</feature>
<dbReference type="OrthoDB" id="498590at2759"/>
<dbReference type="InterPro" id="IPR013721">
    <property type="entry name" value="STAG"/>
</dbReference>
<evidence type="ECO:0000259" key="2">
    <source>
        <dbReference type="PROSITE" id="PS51425"/>
    </source>
</evidence>
<feature type="region of interest" description="Disordered" evidence="1">
    <location>
        <begin position="754"/>
        <end position="802"/>
    </location>
</feature>
<dbReference type="GO" id="GO:0007062">
    <property type="term" value="P:sister chromatid cohesion"/>
    <property type="evidence" value="ECO:0007669"/>
    <property type="project" value="UniProtKB-ARBA"/>
</dbReference>
<dbReference type="InterPro" id="IPR020839">
    <property type="entry name" value="SCD"/>
</dbReference>
<comment type="caution">
    <text evidence="3">The sequence shown here is derived from an EMBL/GenBank/DDBJ whole genome shotgun (WGS) entry which is preliminary data.</text>
</comment>
<dbReference type="SUPFAM" id="SSF48371">
    <property type="entry name" value="ARM repeat"/>
    <property type="match status" value="1"/>
</dbReference>
<dbReference type="Pfam" id="PF21581">
    <property type="entry name" value="SCD"/>
    <property type="match status" value="1"/>
</dbReference>
<dbReference type="PANTHER" id="PTHR11199:SF0">
    <property type="entry name" value="LD34181P-RELATED"/>
    <property type="match status" value="1"/>
</dbReference>
<evidence type="ECO:0000313" key="4">
    <source>
        <dbReference type="Proteomes" id="UP000765509"/>
    </source>
</evidence>
<dbReference type="GO" id="GO:0003682">
    <property type="term" value="F:chromatin binding"/>
    <property type="evidence" value="ECO:0007669"/>
    <property type="project" value="TreeGrafter"/>
</dbReference>
<feature type="compositionally biased region" description="Basic residues" evidence="1">
    <location>
        <begin position="1419"/>
        <end position="1428"/>
    </location>
</feature>
<feature type="compositionally biased region" description="Basic and acidic residues" evidence="1">
    <location>
        <begin position="1567"/>
        <end position="1588"/>
    </location>
</feature>
<dbReference type="PANTHER" id="PTHR11199">
    <property type="entry name" value="STROMAL ANTIGEN"/>
    <property type="match status" value="1"/>
</dbReference>
<dbReference type="Pfam" id="PF24571">
    <property type="entry name" value="HEAT_SCC3-SA"/>
    <property type="match status" value="1"/>
</dbReference>
<organism evidence="3 4">
    <name type="scientific">Austropuccinia psidii MF-1</name>
    <dbReference type="NCBI Taxonomy" id="1389203"/>
    <lineage>
        <taxon>Eukaryota</taxon>
        <taxon>Fungi</taxon>
        <taxon>Dikarya</taxon>
        <taxon>Basidiomycota</taxon>
        <taxon>Pucciniomycotina</taxon>
        <taxon>Pucciniomycetes</taxon>
        <taxon>Pucciniales</taxon>
        <taxon>Sphaerophragmiaceae</taxon>
        <taxon>Austropuccinia</taxon>
    </lineage>
</organism>
<feature type="compositionally biased region" description="Polar residues" evidence="1">
    <location>
        <begin position="676"/>
        <end position="687"/>
    </location>
</feature>
<dbReference type="GO" id="GO:0008278">
    <property type="term" value="C:cohesin complex"/>
    <property type="evidence" value="ECO:0007669"/>
    <property type="project" value="TreeGrafter"/>
</dbReference>
<sequence>MDPDPQSRPHRIKRNSNPSQPSSSTNAINRASKRNLLSAASSISSNSDHETHSNSNSIKNKSHHSSSNSNKKKHSSDNSSSDTDDFNPKAFNTSNSRDNKTKKSSASRSNGRPRAGGPRGRQRLNKLKVIPQKRKNNNPEDGNHNKNHETPQGEYAITNDNDLFNTIRSGTSAIEPTLEDWMEIYKGNGDEDTDSKGEAISQFINFVLRCCGCNSSIDKHEALDVDAVTDTLDTIQETFKMVPSGTYPLIVKSGKSVSKNFRKNLISLVTQLIKLAHLNSILYDDYFINSIQSYLVSLSSSTLRAFRHTSTLISLFGFVGSLSDILVSIRKELMLLNRKVELETTKQSEKNHKNKIKSAQLIEWEKRQKRVDLQRATLENYISEFFDGVFVHRFRDADPNIRIDCVQALGQWMKIVPDYFLEGNYLRYIGWVLTDSNKDARNEALKALSTLYAKDENIEVMQHFTARFKSRLFEMATGETDLVSRCLSINILTQIDRHGLLESSQRNQLGKLIYHEDTRVRKAASAFFSNLFEETLNAYRIRLDATPELSTMLASTIGKNKPISNDSEKQLSFKCLARLLFKLGKDSKAKPDLHTSEADVESTSSNETDDTASSHTSNIQQYEESYGIASLFNQSHFEKGRLDLAIDDLWNRVEILKDWRALCHYLLLDHTASTTSPNRRKQLSISRNSDRTLTRNDHNNNVDTGKSNADESNKDIIEDNTVLLDAFKLTETEETILVEVLIASLRRFIQTSPLPKAQHRKKKKRDGPRGATTDDEIDPTDLENDEGLSDGEDDGDTEEQPNRVELTRVMINLLPKLFSKFMTDPVRLSEVFRIPKLLYLNMYLDLRMVSAFEEVWETLIKQYMKQHRIETIHVISSTIVHVSTNTKSLDHINQSKITKLYDSLMSALLQSTTNKTDLDAIQLKDEEIASLTLLLTKIVILFRQVDMTSSLKPDVSTQQPSSPLNLIAAIANRGRLAHRNESRLIEVALEILQLHFTWSSAAVCRPSINGQGLPTKDLVDQNLLVKLEQASEAREILTNLLTDYAINPAGVAHGSVKQAAFIHLLNTYLLCQSAFMPEKLRLECDQQTQYRCAGFIQAEIEKFVEERLSEEGIQTNQVSENDDEEDGIPQHRHEKKNASKTLNTTNALTEQQSNLILTIKQLQRIEQFDLIITTFAKAIRCGLLEVRHSSVILPHFTRFSKIYDISVELTINTLNDSISDKPEQMDLVVKCLVNSLKESFQLYLGGSLSTDQQFFRLSRLLQSVVVVRGARMTHKPRMNIDSYVKLHLDCVNWLIAKVSDLDQDREIQNKAGAMFRGLVILLLGIDGWGALKIKTELDRLIRESDFVIPSTKAWDAYHHYLKRLISLMAKDPTIKRAAKLALQRQSDDESEREALDDVADEGLDEVDDHHDSRSGPAKKSQKPKKKKTMPVVSIKKQVIKTRSTEPDTHVKNNRKNHSDRRKRGSDKKMHLIESSVSNLSGRSSIRNSSVPSHSIRESSVVSVVIPIGPKRKRSEGTDYDATKTKKKNTALESSRRLAQPLKKRSRVDVVIHNTQTFELDKRHRKKKEETPFDEENGKSDGSDGRSDSVESEISLANFKRKNRLVG</sequence>
<feature type="compositionally biased region" description="Basic and acidic residues" evidence="1">
    <location>
        <begin position="688"/>
        <end position="700"/>
    </location>
</feature>
<dbReference type="Proteomes" id="UP000765509">
    <property type="component" value="Unassembled WGS sequence"/>
</dbReference>
<dbReference type="InterPro" id="IPR056396">
    <property type="entry name" value="HEAT_SCC3-SA"/>
</dbReference>
<feature type="region of interest" description="Disordered" evidence="1">
    <location>
        <begin position="589"/>
        <end position="619"/>
    </location>
</feature>
<dbReference type="InterPro" id="IPR016024">
    <property type="entry name" value="ARM-type_fold"/>
</dbReference>
<feature type="compositionally biased region" description="Basic residues" evidence="1">
    <location>
        <begin position="757"/>
        <end position="766"/>
    </location>
</feature>
<proteinExistence type="predicted"/>
<dbReference type="InterPro" id="IPR011989">
    <property type="entry name" value="ARM-like"/>
</dbReference>
<feature type="region of interest" description="Disordered" evidence="1">
    <location>
        <begin position="1"/>
        <end position="156"/>
    </location>
</feature>
<evidence type="ECO:0000256" key="1">
    <source>
        <dbReference type="SAM" id="MobiDB-lite"/>
    </source>
</evidence>
<dbReference type="PROSITE" id="PS51425">
    <property type="entry name" value="SCD"/>
    <property type="match status" value="1"/>
</dbReference>
<evidence type="ECO:0000313" key="3">
    <source>
        <dbReference type="EMBL" id="MBW0488616.1"/>
    </source>
</evidence>
<feature type="compositionally biased region" description="Acidic residues" evidence="1">
    <location>
        <begin position="773"/>
        <end position="799"/>
    </location>
</feature>
<feature type="compositionally biased region" description="Low complexity" evidence="1">
    <location>
        <begin position="35"/>
        <end position="46"/>
    </location>
</feature>
<dbReference type="GO" id="GO:0000785">
    <property type="term" value="C:chromatin"/>
    <property type="evidence" value="ECO:0007669"/>
    <property type="project" value="TreeGrafter"/>
</dbReference>
<feature type="compositionally biased region" description="Low complexity" evidence="1">
    <location>
        <begin position="106"/>
        <end position="116"/>
    </location>
</feature>
<dbReference type="GO" id="GO:0005634">
    <property type="term" value="C:nucleus"/>
    <property type="evidence" value="ECO:0007669"/>
    <property type="project" value="TreeGrafter"/>
</dbReference>
<feature type="compositionally biased region" description="Polar residues" evidence="1">
    <location>
        <begin position="601"/>
        <end position="619"/>
    </location>
</feature>
<name>A0A9Q3CUA3_9BASI</name>
<dbReference type="Pfam" id="PF08514">
    <property type="entry name" value="STAG"/>
    <property type="match status" value="1"/>
</dbReference>
<gene>
    <name evidence="3" type="ORF">O181_028331</name>
</gene>
<feature type="compositionally biased region" description="Polar residues" evidence="1">
    <location>
        <begin position="1474"/>
        <end position="1492"/>
    </location>
</feature>
<feature type="compositionally biased region" description="Low complexity" evidence="1">
    <location>
        <begin position="15"/>
        <end position="24"/>
    </location>
</feature>
<feature type="compositionally biased region" description="Basic residues" evidence="1">
    <location>
        <begin position="120"/>
        <end position="136"/>
    </location>
</feature>
<dbReference type="EMBL" id="AVOT02009692">
    <property type="protein sequence ID" value="MBW0488616.1"/>
    <property type="molecule type" value="Genomic_DNA"/>
</dbReference>
<dbReference type="Gene3D" id="1.25.10.10">
    <property type="entry name" value="Leucine-rich Repeat Variant"/>
    <property type="match status" value="1"/>
</dbReference>
<feature type="compositionally biased region" description="Basic and acidic residues" evidence="1">
    <location>
        <begin position="1514"/>
        <end position="1523"/>
    </location>
</feature>
<protein>
    <recommendedName>
        <fullName evidence="2">SCD domain-containing protein</fullName>
    </recommendedName>
</protein>
<dbReference type="InterPro" id="IPR039662">
    <property type="entry name" value="Cohesin_Scc3/SA"/>
</dbReference>